<organism evidence="1 2">
    <name type="scientific">Chloebia gouldiae</name>
    <name type="common">Gouldian finch</name>
    <name type="synonym">Erythrura gouldiae</name>
    <dbReference type="NCBI Taxonomy" id="44316"/>
    <lineage>
        <taxon>Eukaryota</taxon>
        <taxon>Metazoa</taxon>
        <taxon>Chordata</taxon>
        <taxon>Craniata</taxon>
        <taxon>Vertebrata</taxon>
        <taxon>Euteleostomi</taxon>
        <taxon>Archelosauria</taxon>
        <taxon>Archosauria</taxon>
        <taxon>Dinosauria</taxon>
        <taxon>Saurischia</taxon>
        <taxon>Theropoda</taxon>
        <taxon>Coelurosauria</taxon>
        <taxon>Aves</taxon>
        <taxon>Neognathae</taxon>
        <taxon>Neoaves</taxon>
        <taxon>Telluraves</taxon>
        <taxon>Australaves</taxon>
        <taxon>Passeriformes</taxon>
        <taxon>Passeroidea</taxon>
        <taxon>Passeridae</taxon>
        <taxon>Chloebia</taxon>
    </lineage>
</organism>
<proteinExistence type="predicted"/>
<dbReference type="CDD" id="cd09851">
    <property type="entry name" value="HTLV-1-like_HR1-HR2"/>
    <property type="match status" value="1"/>
</dbReference>
<dbReference type="SUPFAM" id="SSF58069">
    <property type="entry name" value="Virus ectodomain"/>
    <property type="match status" value="1"/>
</dbReference>
<dbReference type="PANTHER" id="PTHR10424:SF82">
    <property type="entry name" value="ENVELOPE GLYCOPROTEIN-RELATED"/>
    <property type="match status" value="1"/>
</dbReference>
<dbReference type="OrthoDB" id="9633697at2759"/>
<dbReference type="InterPro" id="IPR018154">
    <property type="entry name" value="TLV/ENV_coat_polyprotein"/>
</dbReference>
<dbReference type="PANTHER" id="PTHR10424">
    <property type="entry name" value="VIRAL ENVELOPE PROTEIN"/>
    <property type="match status" value="1"/>
</dbReference>
<keyword evidence="2" id="KW-1185">Reference proteome</keyword>
<evidence type="ECO:0000313" key="1">
    <source>
        <dbReference type="EMBL" id="RLV64055.1"/>
    </source>
</evidence>
<comment type="caution">
    <text evidence="1">The sequence shown here is derived from an EMBL/GenBank/DDBJ whole genome shotgun (WGS) entry which is preliminary data.</text>
</comment>
<evidence type="ECO:0000313" key="2">
    <source>
        <dbReference type="Proteomes" id="UP000276834"/>
    </source>
</evidence>
<evidence type="ECO:0008006" key="3">
    <source>
        <dbReference type="Google" id="ProtNLM"/>
    </source>
</evidence>
<protein>
    <recommendedName>
        <fullName evidence="3">ENV1 protein</fullName>
    </recommendedName>
</protein>
<dbReference type="Gene3D" id="1.10.287.210">
    <property type="match status" value="1"/>
</dbReference>
<dbReference type="EMBL" id="QUSF01001394">
    <property type="protein sequence ID" value="RLV64055.1"/>
    <property type="molecule type" value="Genomic_DNA"/>
</dbReference>
<dbReference type="Pfam" id="PF00429">
    <property type="entry name" value="TLV_coat"/>
    <property type="match status" value="1"/>
</dbReference>
<sequence>MDPQQSTLWKLMQAAYQVLNVTRPNITEQCWLCFDIKPPFYEAIGLNEKPKRVNGNNPPQCNWKDPQTQGITLAAVTGEGRCKGRVPWQKKHLCKTISKAQQKGNPAKWLIPAKTTKWICSRGGHTPCIALDLFNEISEFCIQVLTVPKIIYHPEEYVFNAQVTFEHHLSKREPFIALTVATLMIVGGTDVGTGVASLVKQNQEFNSLRMAVDEDLARIEQLISALEKPVRSLSEAVLQNRRGLDLIFLQQGGLCAALKEECCVYADHMGIVRDTMTKLREGLQQRKREREAQKSWYETWFNSSPWLTTPLSTLAGPVILLVLWLTFGPCIFNKIIDIVKGRLEAAYLMFIRDRYEALPKDSEVDETRVLSYQELKRFNEQIGKEKKEGL</sequence>
<gene>
    <name evidence="1" type="ORF">DV515_00017641</name>
</gene>
<accession>A0A3L8Q9Q4</accession>
<dbReference type="Proteomes" id="UP000276834">
    <property type="component" value="Unassembled WGS sequence"/>
</dbReference>
<name>A0A3L8Q9Q4_CHLGU</name>
<dbReference type="AlphaFoldDB" id="A0A3L8Q9Q4"/>
<reference evidence="1 2" key="1">
    <citation type="journal article" date="2018" name="Proc. R. Soc. B">
        <title>A non-coding region near Follistatin controls head colour polymorphism in the Gouldian finch.</title>
        <authorList>
            <person name="Toomey M.B."/>
            <person name="Marques C.I."/>
            <person name="Andrade P."/>
            <person name="Araujo P.M."/>
            <person name="Sabatino S."/>
            <person name="Gazda M.A."/>
            <person name="Afonso S."/>
            <person name="Lopes R.J."/>
            <person name="Corbo J.C."/>
            <person name="Carneiro M."/>
        </authorList>
    </citation>
    <scope>NUCLEOTIDE SEQUENCE [LARGE SCALE GENOMIC DNA]</scope>
    <source>
        <strain evidence="1">Red01</strain>
        <tissue evidence="1">Muscle</tissue>
    </source>
</reference>